<keyword evidence="1" id="KW-0812">Transmembrane</keyword>
<gene>
    <name evidence="2" type="ORF">COU17_00800</name>
</gene>
<feature type="transmembrane region" description="Helical" evidence="1">
    <location>
        <begin position="79"/>
        <end position="97"/>
    </location>
</feature>
<sequence length="149" mass="16526">MYTKQGIALFLFSLAGTLFAGYLSIGKLISSRCVIDSGCSYFLGYPTCYYGFALFFTLFILSFITLMNGARASQNLLKCIVIIAGIGILFSGYFSAIEVTPMITEGIRYSLFFPTCVYGLVFYILIACTAWQRKSTKKAENPQPVQDEV</sequence>
<keyword evidence="1" id="KW-1133">Transmembrane helix</keyword>
<dbReference type="Gene3D" id="1.20.1440.130">
    <property type="entry name" value="VKOR domain"/>
    <property type="match status" value="1"/>
</dbReference>
<dbReference type="Proteomes" id="UP000228809">
    <property type="component" value="Unassembled WGS sequence"/>
</dbReference>
<keyword evidence="1" id="KW-0472">Membrane</keyword>
<feature type="transmembrane region" description="Helical" evidence="1">
    <location>
        <begin position="49"/>
        <end position="67"/>
    </location>
</feature>
<reference evidence="3" key="1">
    <citation type="submission" date="2017-09" db="EMBL/GenBank/DDBJ databases">
        <title>Depth-based differentiation of microbial function through sediment-hosted aquifers and enrichment of novel symbionts in the deep terrestrial subsurface.</title>
        <authorList>
            <person name="Probst A.J."/>
            <person name="Ladd B."/>
            <person name="Jarett J.K."/>
            <person name="Geller-Mcgrath D.E."/>
            <person name="Sieber C.M.K."/>
            <person name="Emerson J.B."/>
            <person name="Anantharaman K."/>
            <person name="Thomas B.C."/>
            <person name="Malmstrom R."/>
            <person name="Stieglmeier M."/>
            <person name="Klingl A."/>
            <person name="Woyke T."/>
            <person name="Ryan C.M."/>
            <person name="Banfield J.F."/>
        </authorList>
    </citation>
    <scope>NUCLEOTIDE SEQUENCE [LARGE SCALE GENOMIC DNA]</scope>
</reference>
<feature type="transmembrane region" description="Helical" evidence="1">
    <location>
        <begin position="7"/>
        <end position="29"/>
    </location>
</feature>
<dbReference type="AlphaFoldDB" id="A0A2M6WEU9"/>
<dbReference type="EMBL" id="PFBJ01000004">
    <property type="protein sequence ID" value="PIT91317.1"/>
    <property type="molecule type" value="Genomic_DNA"/>
</dbReference>
<evidence type="ECO:0008006" key="4">
    <source>
        <dbReference type="Google" id="ProtNLM"/>
    </source>
</evidence>
<name>A0A2M6WEU9_9BACT</name>
<organism evidence="2 3">
    <name type="scientific">Candidatus Kaiserbacteria bacterium CG10_big_fil_rev_8_21_14_0_10_49_17</name>
    <dbReference type="NCBI Taxonomy" id="1974609"/>
    <lineage>
        <taxon>Bacteria</taxon>
        <taxon>Candidatus Kaiseribacteriota</taxon>
    </lineage>
</organism>
<feature type="transmembrane region" description="Helical" evidence="1">
    <location>
        <begin position="109"/>
        <end position="131"/>
    </location>
</feature>
<evidence type="ECO:0000313" key="3">
    <source>
        <dbReference type="Proteomes" id="UP000228809"/>
    </source>
</evidence>
<dbReference type="InterPro" id="IPR038354">
    <property type="entry name" value="VKOR_sf"/>
</dbReference>
<evidence type="ECO:0000313" key="2">
    <source>
        <dbReference type="EMBL" id="PIT91317.1"/>
    </source>
</evidence>
<proteinExistence type="predicted"/>
<accession>A0A2M6WEU9</accession>
<comment type="caution">
    <text evidence="2">The sequence shown here is derived from an EMBL/GenBank/DDBJ whole genome shotgun (WGS) entry which is preliminary data.</text>
</comment>
<protein>
    <recommendedName>
        <fullName evidence="4">Vitamin K epoxide reductase domain-containing protein</fullName>
    </recommendedName>
</protein>
<evidence type="ECO:0000256" key="1">
    <source>
        <dbReference type="SAM" id="Phobius"/>
    </source>
</evidence>